<organism evidence="1 2">
    <name type="scientific">Theileria orientalis</name>
    <dbReference type="NCBI Taxonomy" id="68886"/>
    <lineage>
        <taxon>Eukaryota</taxon>
        <taxon>Sar</taxon>
        <taxon>Alveolata</taxon>
        <taxon>Apicomplexa</taxon>
        <taxon>Aconoidasida</taxon>
        <taxon>Piroplasmida</taxon>
        <taxon>Theileriidae</taxon>
        <taxon>Theileria</taxon>
    </lineage>
</organism>
<dbReference type="EMBL" id="CP056065">
    <property type="protein sequence ID" value="UVC54114.1"/>
    <property type="molecule type" value="Genomic_DNA"/>
</dbReference>
<dbReference type="AlphaFoldDB" id="A0A976SKB1"/>
<gene>
    <name evidence="1" type="ORF">MACJ_003447</name>
</gene>
<accession>A0A976SKB1</accession>
<dbReference type="InterPro" id="IPR011030">
    <property type="entry name" value="Lipovitellin_superhlx_dom"/>
</dbReference>
<evidence type="ECO:0000313" key="2">
    <source>
        <dbReference type="Proteomes" id="UP000244803"/>
    </source>
</evidence>
<reference evidence="1" key="1">
    <citation type="submission" date="2022-07" db="EMBL/GenBank/DDBJ databases">
        <title>Evaluation of T. orientalis genome assembly methods using nanopore sequencing and analysis of variation between genomes.</title>
        <authorList>
            <person name="Yam J."/>
            <person name="Micallef M.L."/>
            <person name="Liu M."/>
            <person name="Djordjevic S.P."/>
            <person name="Bogema D.R."/>
            <person name="Jenkins C."/>
        </authorList>
    </citation>
    <scope>NUCLEOTIDE SEQUENCE</scope>
    <source>
        <strain evidence="1">Fish Creek</strain>
    </source>
</reference>
<dbReference type="SUPFAM" id="SSF48431">
    <property type="entry name" value="Lipovitellin-phosvitin complex, superhelical domain"/>
    <property type="match status" value="1"/>
</dbReference>
<evidence type="ECO:0000313" key="1">
    <source>
        <dbReference type="EMBL" id="UVC54114.1"/>
    </source>
</evidence>
<name>A0A976SKB1_THEOR</name>
<proteinExistence type="predicted"/>
<sequence length="625" mass="71579">MTLKRCFGFISRTNTKFSNFDIFSKNGHQLSQIVRVASQKGWDDKKLWSLIKTRLQYISGTLSARNLSFIANGFSRAGFKNASDWDSIVSRMYELSDNLSNQEIALLFNAMCKVEGLDPKIFGFLVEQIKKKTGEMSARYAAMIVYSLGRIQLHDPSVMKILLKSIKNNLNNLSLISISSLINGFYHLNNFDLKVMIQLIGPIKKILEFDTKVLNGAESSSRSKVNKLIEMKTIVSIYQGYCHSGIYDRELYNKLFEYMIENSGQLKLVEMIIVSSSMNTSKLHKEELIEIMNKKLTKRTKLYDYDGVSMYLAGLMNDKYVPKGSVEKLMDKIGYRKYKGSLNLRNCTIFLQIMSKFLIVNERLYEFVIGHLMSSKDQLTQPDLSNIICCCNVIDKEHINVFIELFFETFDKNHTDSAQHLSRILYSLVKFGHLEFEKHIERILGYLKSVEVSKLEVVNVVNILYSLEKIRDSQPIADLVNGLTSYLNNNMNKFSHQLLASALGSLTKMKRVDDETVNEFCKNPQVFDGNNNVKDNLKLLEFLNSYNYFKEIGDEDLVRIVETYKIILKNIMGCNVDPGCDNSEHDNKFQLTSSQEGLIQEAHNILNTIGCKLEVENKVDAGKRS</sequence>
<protein>
    <submittedName>
        <fullName evidence="1">Uncharacterized protein</fullName>
    </submittedName>
</protein>
<dbReference type="Proteomes" id="UP000244803">
    <property type="component" value="Chromosome 1"/>
</dbReference>